<evidence type="ECO:0000313" key="2">
    <source>
        <dbReference type="EMBL" id="KAF5760681.1"/>
    </source>
</evidence>
<reference evidence="2 4" key="1">
    <citation type="journal article" date="2017" name="Nature">
        <title>The sunflower genome provides insights into oil metabolism, flowering and Asterid evolution.</title>
        <authorList>
            <person name="Badouin H."/>
            <person name="Gouzy J."/>
            <person name="Grassa C.J."/>
            <person name="Murat F."/>
            <person name="Staton S.E."/>
            <person name="Cottret L."/>
            <person name="Lelandais-Briere C."/>
            <person name="Owens G.L."/>
            <person name="Carrere S."/>
            <person name="Mayjonade B."/>
            <person name="Legrand L."/>
            <person name="Gill N."/>
            <person name="Kane N.C."/>
            <person name="Bowers J.E."/>
            <person name="Hubner S."/>
            <person name="Bellec A."/>
            <person name="Berard A."/>
            <person name="Berges H."/>
            <person name="Blanchet N."/>
            <person name="Boniface M.C."/>
            <person name="Brunel D."/>
            <person name="Catrice O."/>
            <person name="Chaidir N."/>
            <person name="Claudel C."/>
            <person name="Donnadieu C."/>
            <person name="Faraut T."/>
            <person name="Fievet G."/>
            <person name="Helmstetter N."/>
            <person name="King M."/>
            <person name="Knapp S.J."/>
            <person name="Lai Z."/>
            <person name="Le Paslier M.C."/>
            <person name="Lippi Y."/>
            <person name="Lorenzon L."/>
            <person name="Mandel J.R."/>
            <person name="Marage G."/>
            <person name="Marchand G."/>
            <person name="Marquand E."/>
            <person name="Bret-Mestries E."/>
            <person name="Morien E."/>
            <person name="Nambeesan S."/>
            <person name="Nguyen T."/>
            <person name="Pegot-Espagnet P."/>
            <person name="Pouilly N."/>
            <person name="Raftis F."/>
            <person name="Sallet E."/>
            <person name="Schiex T."/>
            <person name="Thomas J."/>
            <person name="Vandecasteele C."/>
            <person name="Vares D."/>
            <person name="Vear F."/>
            <person name="Vautrin S."/>
            <person name="Crespi M."/>
            <person name="Mangin B."/>
            <person name="Burke J.M."/>
            <person name="Salse J."/>
            <person name="Munos S."/>
            <person name="Vincourt P."/>
            <person name="Rieseberg L.H."/>
            <person name="Langlade N.B."/>
        </authorList>
    </citation>
    <scope>NUCLEOTIDE SEQUENCE [LARGE SCALE GENOMIC DNA]</scope>
    <source>
        <strain evidence="4">cv. SF193</strain>
        <tissue evidence="2">Leaves</tissue>
    </source>
</reference>
<keyword evidence="4" id="KW-1185">Reference proteome</keyword>
<dbReference type="InParanoid" id="A0A251S075"/>
<feature type="compositionally biased region" description="Polar residues" evidence="1">
    <location>
        <begin position="1"/>
        <end position="22"/>
    </location>
</feature>
<dbReference type="EMBL" id="MNCJ02000331">
    <property type="protein sequence ID" value="KAF5760681.1"/>
    <property type="molecule type" value="Genomic_DNA"/>
</dbReference>
<evidence type="ECO:0000313" key="4">
    <source>
        <dbReference type="Proteomes" id="UP000215914"/>
    </source>
</evidence>
<reference evidence="3" key="2">
    <citation type="submission" date="2017-02" db="EMBL/GenBank/DDBJ databases">
        <title>Sunflower complete genome.</title>
        <authorList>
            <person name="Langlade N."/>
            <person name="Munos S."/>
        </authorList>
    </citation>
    <scope>NUCLEOTIDE SEQUENCE [LARGE SCALE GENOMIC DNA]</scope>
    <source>
        <tissue evidence="3">Leaves</tissue>
    </source>
</reference>
<sequence>MLTDGNELSSLKVNSHTDNPKSISPHFITRQSQIQFPPFHYTQAKSSHHLLSPYLVTTYATITTATSTSIVKPPPSFSPQTTTAAVISTKSKFQIQIMKLGLHKQTSS</sequence>
<evidence type="ECO:0000313" key="3">
    <source>
        <dbReference type="EMBL" id="OTF92090.1"/>
    </source>
</evidence>
<gene>
    <name evidence="3" type="ORF">HannXRQ_Chr16g0518041</name>
    <name evidence="2" type="ORF">HanXRQr2_Chr16g0756271</name>
</gene>
<feature type="region of interest" description="Disordered" evidence="1">
    <location>
        <begin position="1"/>
        <end position="24"/>
    </location>
</feature>
<dbReference type="EMBL" id="CM007905">
    <property type="protein sequence ID" value="OTF92090.1"/>
    <property type="molecule type" value="Genomic_DNA"/>
</dbReference>
<reference evidence="2" key="3">
    <citation type="submission" date="2020-06" db="EMBL/GenBank/DDBJ databases">
        <title>Helianthus annuus Genome sequencing and assembly Release 2.</title>
        <authorList>
            <person name="Gouzy J."/>
            <person name="Langlade N."/>
            <person name="Munos S."/>
        </authorList>
    </citation>
    <scope>NUCLEOTIDE SEQUENCE</scope>
    <source>
        <tissue evidence="2">Leaves</tissue>
    </source>
</reference>
<dbReference type="Gramene" id="mRNA:HanXRQr2_Chr16g0756271">
    <property type="protein sequence ID" value="CDS:HanXRQr2_Chr16g0756271.1"/>
    <property type="gene ID" value="HanXRQr2_Chr16g0756271"/>
</dbReference>
<protein>
    <submittedName>
        <fullName evidence="3">Uncharacterized protein</fullName>
    </submittedName>
</protein>
<dbReference type="Proteomes" id="UP000215914">
    <property type="component" value="Chromosome 16"/>
</dbReference>
<organism evidence="3 4">
    <name type="scientific">Helianthus annuus</name>
    <name type="common">Common sunflower</name>
    <dbReference type="NCBI Taxonomy" id="4232"/>
    <lineage>
        <taxon>Eukaryota</taxon>
        <taxon>Viridiplantae</taxon>
        <taxon>Streptophyta</taxon>
        <taxon>Embryophyta</taxon>
        <taxon>Tracheophyta</taxon>
        <taxon>Spermatophyta</taxon>
        <taxon>Magnoliopsida</taxon>
        <taxon>eudicotyledons</taxon>
        <taxon>Gunneridae</taxon>
        <taxon>Pentapetalae</taxon>
        <taxon>asterids</taxon>
        <taxon>campanulids</taxon>
        <taxon>Asterales</taxon>
        <taxon>Asteraceae</taxon>
        <taxon>Asteroideae</taxon>
        <taxon>Heliantheae alliance</taxon>
        <taxon>Heliantheae</taxon>
        <taxon>Helianthus</taxon>
    </lineage>
</organism>
<accession>A0A251S075</accession>
<name>A0A251S075_HELAN</name>
<proteinExistence type="predicted"/>
<evidence type="ECO:0000256" key="1">
    <source>
        <dbReference type="SAM" id="MobiDB-lite"/>
    </source>
</evidence>
<dbReference type="AlphaFoldDB" id="A0A251S075"/>